<protein>
    <submittedName>
        <fullName evidence="5">Uncharacterized protein</fullName>
    </submittedName>
</protein>
<dbReference type="InterPro" id="IPR052620">
    <property type="entry name" value="ELYS/MEL-28_NucAsmblyFactor"/>
</dbReference>
<name>A0ABN8MCW1_9CNID</name>
<feature type="domain" description="ELYS beta-propeller" evidence="4">
    <location>
        <begin position="35"/>
        <end position="526"/>
    </location>
</feature>
<organism evidence="5 6">
    <name type="scientific">Porites evermanni</name>
    <dbReference type="NCBI Taxonomy" id="104178"/>
    <lineage>
        <taxon>Eukaryota</taxon>
        <taxon>Metazoa</taxon>
        <taxon>Cnidaria</taxon>
        <taxon>Anthozoa</taxon>
        <taxon>Hexacorallia</taxon>
        <taxon>Scleractinia</taxon>
        <taxon>Fungiina</taxon>
        <taxon>Poritidae</taxon>
        <taxon>Porites</taxon>
    </lineage>
</organism>
<accession>A0ABN8MCW1</accession>
<comment type="subcellular location">
    <subcellularLocation>
        <location evidence="1">Nucleus</location>
    </subcellularLocation>
</comment>
<comment type="caution">
    <text evidence="5">The sequence shown here is derived from an EMBL/GenBank/DDBJ whole genome shotgun (WGS) entry which is preliminary data.</text>
</comment>
<dbReference type="InterPro" id="IPR032040">
    <property type="entry name" value="ELYS-bb"/>
</dbReference>
<evidence type="ECO:0000256" key="2">
    <source>
        <dbReference type="ARBA" id="ARBA00023242"/>
    </source>
</evidence>
<dbReference type="PANTHER" id="PTHR21583">
    <property type="entry name" value="ELYS PROTEIN"/>
    <property type="match status" value="1"/>
</dbReference>
<reference evidence="5 6" key="1">
    <citation type="submission" date="2022-05" db="EMBL/GenBank/DDBJ databases">
        <authorList>
            <consortium name="Genoscope - CEA"/>
            <person name="William W."/>
        </authorList>
    </citation>
    <scope>NUCLEOTIDE SEQUENCE [LARGE SCALE GENOMIC DNA]</scope>
</reference>
<dbReference type="PANTHER" id="PTHR21583:SF8">
    <property type="entry name" value="PROTEIN ELYS"/>
    <property type="match status" value="1"/>
</dbReference>
<gene>
    <name evidence="5" type="ORF">PEVE_00027394</name>
</gene>
<evidence type="ECO:0000259" key="4">
    <source>
        <dbReference type="Pfam" id="PF16687"/>
    </source>
</evidence>
<keyword evidence="2" id="KW-0539">Nucleus</keyword>
<sequence length="1172" mass="130650">MKRVCSPNSVMPLRSYSSVSLECLERPDVADDTESYISGGVLRGGKLAWLARGASLEVINTTTGSRQASWRFGCGIQQQRSVCISSVEKLYMEDGPKLLVGLKGLSSGSGGVVCIFDPFVSRVIKAIEIPYPVTVVEGVTGSGGAQASPHVLRFQLKLFFGIAAVGTEQGHCYLVDLRLDDEGEEFDEWHASPVELVNPLSHDMPQLRNSARTNGTHLAIEIGSFCHVFGRFSYVKCDFTEMKSFSSGEVFVTAIKYIRQTSSLILGFNFACFQMWNMETLTHVYSSQIDQYCSAVTHFMYQEPENDPRYCCYLWVARGPLVPENCPETPATLTLYQLVFASRDMLPGYGIVYKELSGVGRRFEHQLTADAHHLADATSVGSKIICCYTLEKDGSSNDSPRMDEVDHVRDLTLAVCVWEAPSHDLHSKPTCHLGIFDINCWYHSQMPPSIRDAMFGSKDPTCPFFAFFSLADILDAASPDGIVDIFVEVKSLSSFMSVAGSTLEQHLWPSSVKFDTCCLMETGVVHSKFLGVQRQILANMSKLGVSCLSDAHEYFNMCYVAGLLPRNFDLSKERSFHIDAVFSVALEHGLLTLIISCIQKLGVGNLSHAGCSLKLILDWAWGCVVEIKDQLDQLCIPLFDGGGGTPDDQMLLMLDNQKVQLAHLTTIFQALITQSVPTTQQGLKDLEEKFNVVSIISLYLRVVVWLVGQGLLPEQSEGSTPTTKRSHCYPAASLTHACQSRRTDLENLWNEPGSVGLMVDKLTAQLGNQALSLWFAKAEIQQYPPSSLHGLCSLYLIDKVHPSLKHCIVYYLLLDLSFLDAELERNEVTTKFAEEFNMPEGLRRLVQGFWLLDHQYFESAVAVLVDPVVNTEVGTWQRSFIIKTLLAQGESQRALYFMKITHPLVQDFNEVRLYLTVLLANGKVTEAFRFQKRHQNLAKSKELLYHFFRGCQQTQNMNKLLQLSLDCAEEEFLVKFLHEESGLSSKELLVMHYLQRGRYVEGIRLNELMKKENASQQDEKAKVRNALVDAYYRCLPKVQRKLVFGPDKRLSQQAISLTEVARPKPLSTVVHKVDTGRPLSRAVILNSAMDKVQEIRLTEKSDGALQQAEPFVCTPVTPKAKSRLSDSNKVGVVFASVTKPSSENVLVIGSLCQEGSLANILGQEKAAVFLRC</sequence>
<dbReference type="Proteomes" id="UP001159427">
    <property type="component" value="Unassembled WGS sequence"/>
</dbReference>
<evidence type="ECO:0000259" key="3">
    <source>
        <dbReference type="Pfam" id="PF13934"/>
    </source>
</evidence>
<dbReference type="Pfam" id="PF13934">
    <property type="entry name" value="ELYS"/>
    <property type="match status" value="1"/>
</dbReference>
<evidence type="ECO:0000313" key="6">
    <source>
        <dbReference type="Proteomes" id="UP001159427"/>
    </source>
</evidence>
<keyword evidence="6" id="KW-1185">Reference proteome</keyword>
<dbReference type="Pfam" id="PF16687">
    <property type="entry name" value="ELYS-bb"/>
    <property type="match status" value="1"/>
</dbReference>
<feature type="domain" description="ELYS-like" evidence="3">
    <location>
        <begin position="757"/>
        <end position="979"/>
    </location>
</feature>
<dbReference type="EMBL" id="CALNXI010000376">
    <property type="protein sequence ID" value="CAH3025875.1"/>
    <property type="molecule type" value="Genomic_DNA"/>
</dbReference>
<evidence type="ECO:0000313" key="5">
    <source>
        <dbReference type="EMBL" id="CAH3025875.1"/>
    </source>
</evidence>
<dbReference type="InterPro" id="IPR025151">
    <property type="entry name" value="ELYS_dom"/>
</dbReference>
<evidence type="ECO:0000256" key="1">
    <source>
        <dbReference type="ARBA" id="ARBA00004123"/>
    </source>
</evidence>
<proteinExistence type="predicted"/>